<evidence type="ECO:0000313" key="2">
    <source>
        <dbReference type="EMBL" id="QJA96290.1"/>
    </source>
</evidence>
<dbReference type="EMBL" id="MT142008">
    <property type="protein sequence ID" value="QJA73192.1"/>
    <property type="molecule type" value="Genomic_DNA"/>
</dbReference>
<proteinExistence type="predicted"/>
<protein>
    <submittedName>
        <fullName evidence="1">Uncharacterized protein</fullName>
    </submittedName>
</protein>
<dbReference type="EMBL" id="MT143386">
    <property type="protein sequence ID" value="QJA96290.1"/>
    <property type="molecule type" value="Genomic_DNA"/>
</dbReference>
<dbReference type="AlphaFoldDB" id="A0A6M3JW30"/>
<name>A0A6M3JW30_9ZZZZ</name>
<evidence type="ECO:0000313" key="1">
    <source>
        <dbReference type="EMBL" id="QJA73192.1"/>
    </source>
</evidence>
<sequence length="75" mass="8527">MECKLCRDTGWLFDAKDRRGIVTMEVYPCLIPDCKKSGQRIELLSIDTMRFTQVSKHPSDGYIMSLGGNNGREIT</sequence>
<gene>
    <name evidence="1" type="ORF">MM415A02446_0019</name>
    <name evidence="2" type="ORF">MM415B09759_0003</name>
</gene>
<organism evidence="1">
    <name type="scientific">viral metagenome</name>
    <dbReference type="NCBI Taxonomy" id="1070528"/>
    <lineage>
        <taxon>unclassified sequences</taxon>
        <taxon>metagenomes</taxon>
        <taxon>organismal metagenomes</taxon>
    </lineage>
</organism>
<reference evidence="1" key="1">
    <citation type="submission" date="2020-03" db="EMBL/GenBank/DDBJ databases">
        <title>The deep terrestrial virosphere.</title>
        <authorList>
            <person name="Holmfeldt K."/>
            <person name="Nilsson E."/>
            <person name="Simone D."/>
            <person name="Lopez-Fernandez M."/>
            <person name="Wu X."/>
            <person name="de Brujin I."/>
            <person name="Lundin D."/>
            <person name="Andersson A."/>
            <person name="Bertilsson S."/>
            <person name="Dopson M."/>
        </authorList>
    </citation>
    <scope>NUCLEOTIDE SEQUENCE</scope>
    <source>
        <strain evidence="1">MM415A02446</strain>
        <strain evidence="2">MM415B09759</strain>
    </source>
</reference>
<accession>A0A6M3JW30</accession>